<gene>
    <name evidence="2" type="ORF">PoB_003296900</name>
</gene>
<evidence type="ECO:0000313" key="2">
    <source>
        <dbReference type="EMBL" id="GFO06464.1"/>
    </source>
</evidence>
<dbReference type="Gene3D" id="3.90.215.10">
    <property type="entry name" value="Gamma Fibrinogen, chain A, domain 1"/>
    <property type="match status" value="1"/>
</dbReference>
<feature type="domain" description="Fibrinogen C-terminal" evidence="1">
    <location>
        <begin position="63"/>
        <end position="121"/>
    </location>
</feature>
<dbReference type="Proteomes" id="UP000735302">
    <property type="component" value="Unassembled WGS sequence"/>
</dbReference>
<dbReference type="InterPro" id="IPR002181">
    <property type="entry name" value="Fibrinogen_a/b/g_C_dom"/>
</dbReference>
<dbReference type="PROSITE" id="PS51406">
    <property type="entry name" value="FIBRINOGEN_C_2"/>
    <property type="match status" value="1"/>
</dbReference>
<dbReference type="InterPro" id="IPR050373">
    <property type="entry name" value="Fibrinogen_C-term_domain"/>
</dbReference>
<sequence length="121" mass="14044">MEDKVESQVYALGNGLEDMIDAKLSALQLRIESTIYSLENRIEDKIDAKISLANTDNTHDRMIQRRSTGKVDFQHDWETYEKGFGTLDEEFWLGNEQIHAFTSSGTWELRVERKRCICAIQ</sequence>
<reference evidence="2 3" key="1">
    <citation type="journal article" date="2021" name="Elife">
        <title>Chloroplast acquisition without the gene transfer in kleptoplastic sea slugs, Plakobranchus ocellatus.</title>
        <authorList>
            <person name="Maeda T."/>
            <person name="Takahashi S."/>
            <person name="Yoshida T."/>
            <person name="Shimamura S."/>
            <person name="Takaki Y."/>
            <person name="Nagai Y."/>
            <person name="Toyoda A."/>
            <person name="Suzuki Y."/>
            <person name="Arimoto A."/>
            <person name="Ishii H."/>
            <person name="Satoh N."/>
            <person name="Nishiyama T."/>
            <person name="Hasebe M."/>
            <person name="Maruyama T."/>
            <person name="Minagawa J."/>
            <person name="Obokata J."/>
            <person name="Shigenobu S."/>
        </authorList>
    </citation>
    <scope>NUCLEOTIDE SEQUENCE [LARGE SCALE GENOMIC DNA]</scope>
</reference>
<name>A0AAV4AJP9_9GAST</name>
<protein>
    <submittedName>
        <fullName evidence="2">Ficolin-1</fullName>
    </submittedName>
</protein>
<accession>A0AAV4AJP9</accession>
<dbReference type="SUPFAM" id="SSF56496">
    <property type="entry name" value="Fibrinogen C-terminal domain-like"/>
    <property type="match status" value="1"/>
</dbReference>
<dbReference type="PANTHER" id="PTHR19143:SF394">
    <property type="entry name" value="ANGIOPOIETIN-RELATED PROTEIN 3-LIKE"/>
    <property type="match status" value="1"/>
</dbReference>
<organism evidence="2 3">
    <name type="scientific">Plakobranchus ocellatus</name>
    <dbReference type="NCBI Taxonomy" id="259542"/>
    <lineage>
        <taxon>Eukaryota</taxon>
        <taxon>Metazoa</taxon>
        <taxon>Spiralia</taxon>
        <taxon>Lophotrochozoa</taxon>
        <taxon>Mollusca</taxon>
        <taxon>Gastropoda</taxon>
        <taxon>Heterobranchia</taxon>
        <taxon>Euthyneura</taxon>
        <taxon>Panpulmonata</taxon>
        <taxon>Sacoglossa</taxon>
        <taxon>Placobranchoidea</taxon>
        <taxon>Plakobranchidae</taxon>
        <taxon>Plakobranchus</taxon>
    </lineage>
</organism>
<dbReference type="EMBL" id="BLXT01003774">
    <property type="protein sequence ID" value="GFO06464.1"/>
    <property type="molecule type" value="Genomic_DNA"/>
</dbReference>
<dbReference type="Pfam" id="PF00147">
    <property type="entry name" value="Fibrinogen_C"/>
    <property type="match status" value="1"/>
</dbReference>
<dbReference type="AlphaFoldDB" id="A0AAV4AJP9"/>
<evidence type="ECO:0000313" key="3">
    <source>
        <dbReference type="Proteomes" id="UP000735302"/>
    </source>
</evidence>
<dbReference type="GO" id="GO:0005615">
    <property type="term" value="C:extracellular space"/>
    <property type="evidence" value="ECO:0007669"/>
    <property type="project" value="TreeGrafter"/>
</dbReference>
<dbReference type="PANTHER" id="PTHR19143">
    <property type="entry name" value="FIBRINOGEN/TENASCIN/ANGIOPOEITIN"/>
    <property type="match status" value="1"/>
</dbReference>
<keyword evidence="3" id="KW-1185">Reference proteome</keyword>
<dbReference type="InterPro" id="IPR036056">
    <property type="entry name" value="Fibrinogen-like_C"/>
</dbReference>
<evidence type="ECO:0000259" key="1">
    <source>
        <dbReference type="PROSITE" id="PS51406"/>
    </source>
</evidence>
<dbReference type="InterPro" id="IPR014716">
    <property type="entry name" value="Fibrinogen_a/b/g_C_1"/>
</dbReference>
<proteinExistence type="predicted"/>
<comment type="caution">
    <text evidence="2">The sequence shown here is derived from an EMBL/GenBank/DDBJ whole genome shotgun (WGS) entry which is preliminary data.</text>
</comment>